<evidence type="ECO:0000313" key="3">
    <source>
        <dbReference type="Proteomes" id="UP000321907"/>
    </source>
</evidence>
<name>A0A5C7FI89_9BACT</name>
<organism evidence="2 3">
    <name type="scientific">Neolewinella aurantiaca</name>
    <dbReference type="NCBI Taxonomy" id="2602767"/>
    <lineage>
        <taxon>Bacteria</taxon>
        <taxon>Pseudomonadati</taxon>
        <taxon>Bacteroidota</taxon>
        <taxon>Saprospiria</taxon>
        <taxon>Saprospirales</taxon>
        <taxon>Lewinellaceae</taxon>
        <taxon>Neolewinella</taxon>
    </lineage>
</organism>
<accession>A0A5C7FI89</accession>
<sequence length="163" mass="18029">MPRILLYLLPVLFLAACVNPPEFPNEPVLTFEGLNKNQIYQFTNGPLDSIQIHFSFTDGDGDLSLPNTDSIDIFLTDSRIGLQTPLSLPLIPEEGTGNGISGDIFINLINETGVCCIFNNRLCAEDETYPIDTFSYSIQIRDRAGNFSNVIQTDPIEILCLGQ</sequence>
<feature type="chain" id="PRO_5023049804" description="Lipoprotein" evidence="1">
    <location>
        <begin position="21"/>
        <end position="163"/>
    </location>
</feature>
<dbReference type="RefSeq" id="WP_147932534.1">
    <property type="nucleotide sequence ID" value="NZ_VOXD01000042.1"/>
</dbReference>
<dbReference type="Proteomes" id="UP000321907">
    <property type="component" value="Unassembled WGS sequence"/>
</dbReference>
<evidence type="ECO:0008006" key="4">
    <source>
        <dbReference type="Google" id="ProtNLM"/>
    </source>
</evidence>
<dbReference type="AlphaFoldDB" id="A0A5C7FI89"/>
<comment type="caution">
    <text evidence="2">The sequence shown here is derived from an EMBL/GenBank/DDBJ whole genome shotgun (WGS) entry which is preliminary data.</text>
</comment>
<proteinExistence type="predicted"/>
<evidence type="ECO:0000313" key="2">
    <source>
        <dbReference type="EMBL" id="TXF86004.1"/>
    </source>
</evidence>
<reference evidence="2 3" key="1">
    <citation type="submission" date="2019-08" db="EMBL/GenBank/DDBJ databases">
        <title>Lewinella sp. strain SSH13 Genome sequencing and assembly.</title>
        <authorList>
            <person name="Kim I."/>
        </authorList>
    </citation>
    <scope>NUCLEOTIDE SEQUENCE [LARGE SCALE GENOMIC DNA]</scope>
    <source>
        <strain evidence="2 3">SSH13</strain>
    </source>
</reference>
<keyword evidence="3" id="KW-1185">Reference proteome</keyword>
<dbReference type="EMBL" id="VOXD01000042">
    <property type="protein sequence ID" value="TXF86004.1"/>
    <property type="molecule type" value="Genomic_DNA"/>
</dbReference>
<evidence type="ECO:0000256" key="1">
    <source>
        <dbReference type="SAM" id="SignalP"/>
    </source>
</evidence>
<dbReference type="PROSITE" id="PS51257">
    <property type="entry name" value="PROKAR_LIPOPROTEIN"/>
    <property type="match status" value="1"/>
</dbReference>
<gene>
    <name evidence="2" type="ORF">FUA23_19910</name>
</gene>
<protein>
    <recommendedName>
        <fullName evidence="4">Lipoprotein</fullName>
    </recommendedName>
</protein>
<feature type="signal peptide" evidence="1">
    <location>
        <begin position="1"/>
        <end position="20"/>
    </location>
</feature>
<keyword evidence="1" id="KW-0732">Signal</keyword>
<dbReference type="OrthoDB" id="980982at2"/>